<evidence type="ECO:0008006" key="3">
    <source>
        <dbReference type="Google" id="ProtNLM"/>
    </source>
</evidence>
<organism evidence="1 2">
    <name type="scientific">Paramecium sonneborni</name>
    <dbReference type="NCBI Taxonomy" id="65129"/>
    <lineage>
        <taxon>Eukaryota</taxon>
        <taxon>Sar</taxon>
        <taxon>Alveolata</taxon>
        <taxon>Ciliophora</taxon>
        <taxon>Intramacronucleata</taxon>
        <taxon>Oligohymenophorea</taxon>
        <taxon>Peniculida</taxon>
        <taxon>Parameciidae</taxon>
        <taxon>Paramecium</taxon>
    </lineage>
</organism>
<gene>
    <name evidence="1" type="ORF">PSON_ATCC_30995.1.T1650024</name>
</gene>
<dbReference type="AlphaFoldDB" id="A0A8S1RCX5"/>
<dbReference type="OrthoDB" id="10249562at2759"/>
<comment type="caution">
    <text evidence="1">The sequence shown here is derived from an EMBL/GenBank/DDBJ whole genome shotgun (WGS) entry which is preliminary data.</text>
</comment>
<protein>
    <recommendedName>
        <fullName evidence="3">tRNA-intron lyase</fullName>
    </recommendedName>
</protein>
<proteinExistence type="predicted"/>
<accession>A0A8S1RCX5</accession>
<keyword evidence="2" id="KW-1185">Reference proteome</keyword>
<reference evidence="1" key="1">
    <citation type="submission" date="2021-01" db="EMBL/GenBank/DDBJ databases">
        <authorList>
            <consortium name="Genoscope - CEA"/>
            <person name="William W."/>
        </authorList>
    </citation>
    <scope>NUCLEOTIDE SEQUENCE</scope>
</reference>
<dbReference type="Proteomes" id="UP000692954">
    <property type="component" value="Unassembled WGS sequence"/>
</dbReference>
<evidence type="ECO:0000313" key="1">
    <source>
        <dbReference type="EMBL" id="CAD8126131.1"/>
    </source>
</evidence>
<sequence length="117" mass="13953">MYQYKEKGIEYNFEIPLAKNCKIDQIVYQDKDNKCVINNYYIIGGGKFGADYLIYEDRPEVCHSKYTFNKVGDNLIGINRLAEKTDKISLIADMKIIRKYRRLTRKEKKKQCQRQQQ</sequence>
<evidence type="ECO:0000313" key="2">
    <source>
        <dbReference type="Proteomes" id="UP000692954"/>
    </source>
</evidence>
<name>A0A8S1RCX5_9CILI</name>
<dbReference type="EMBL" id="CAJJDN010000165">
    <property type="protein sequence ID" value="CAD8126131.1"/>
    <property type="molecule type" value="Genomic_DNA"/>
</dbReference>